<sequence length="355" mass="39072">MSVDRTGIQDVHALWLQTLDFLHYNAPQTWTDMLQLEGVTFLMPPAVAALEQVEDQAAALANAESRRLRKADLFYITREAAASVTGLTGIPCIAQIASIVPSPSGLMVWEEPPVYVERGVVLRAVSWGPSYDGGTWWSWWTDTAAGVRAGIAEPTILMIHGGLTFHEEVHTEPDFWPVQADDPALPEHPQFRALLFTWMAISCGLLVYRESVAPGQDICGHLRRIGVESRPVHRVIPASGSDRPGLAQILRRQLQLDGTVTEERPYPRSLPAQLAPWHVYVPGLGHRLIVEIPSLEPGQTAVPTLGAGTRVGNLAFAPVRAVLRQGWQFHNGYVQSPLLYDPELGLLTDPNDDES</sequence>
<evidence type="ECO:0000313" key="1">
    <source>
        <dbReference type="EMBL" id="MFC4469321.1"/>
    </source>
</evidence>
<name>A0ABV8Z1P6_9ACTN</name>
<dbReference type="EMBL" id="JBHSFG010000059">
    <property type="protein sequence ID" value="MFC4469321.1"/>
    <property type="molecule type" value="Genomic_DNA"/>
</dbReference>
<protein>
    <submittedName>
        <fullName evidence="1">Uncharacterized protein</fullName>
    </submittedName>
</protein>
<keyword evidence="2" id="KW-1185">Reference proteome</keyword>
<reference evidence="2" key="1">
    <citation type="journal article" date="2019" name="Int. J. Syst. Evol. Microbiol.">
        <title>The Global Catalogue of Microorganisms (GCM) 10K type strain sequencing project: providing services to taxonomists for standard genome sequencing and annotation.</title>
        <authorList>
            <consortium name="The Broad Institute Genomics Platform"/>
            <consortium name="The Broad Institute Genome Sequencing Center for Infectious Disease"/>
            <person name="Wu L."/>
            <person name="Ma J."/>
        </authorList>
    </citation>
    <scope>NUCLEOTIDE SEQUENCE [LARGE SCALE GENOMIC DNA]</scope>
    <source>
        <strain evidence="2">DT43</strain>
    </source>
</reference>
<dbReference type="RefSeq" id="WP_386348098.1">
    <property type="nucleotide sequence ID" value="NZ_JBHSFG010000059.1"/>
</dbReference>
<gene>
    <name evidence="1" type="ORF">ACFPH6_33215</name>
</gene>
<dbReference type="Proteomes" id="UP001596012">
    <property type="component" value="Unassembled WGS sequence"/>
</dbReference>
<organism evidence="1 2">
    <name type="scientific">Streptomyces xiangluensis</name>
    <dbReference type="NCBI Taxonomy" id="2665720"/>
    <lineage>
        <taxon>Bacteria</taxon>
        <taxon>Bacillati</taxon>
        <taxon>Actinomycetota</taxon>
        <taxon>Actinomycetes</taxon>
        <taxon>Kitasatosporales</taxon>
        <taxon>Streptomycetaceae</taxon>
        <taxon>Streptomyces</taxon>
    </lineage>
</organism>
<evidence type="ECO:0000313" key="2">
    <source>
        <dbReference type="Proteomes" id="UP001596012"/>
    </source>
</evidence>
<comment type="caution">
    <text evidence="1">The sequence shown here is derived from an EMBL/GenBank/DDBJ whole genome shotgun (WGS) entry which is preliminary data.</text>
</comment>
<accession>A0ABV8Z1P6</accession>
<proteinExistence type="predicted"/>